<feature type="compositionally biased region" description="Acidic residues" evidence="1">
    <location>
        <begin position="565"/>
        <end position="593"/>
    </location>
</feature>
<evidence type="ECO:0000313" key="4">
    <source>
        <dbReference type="Proteomes" id="UP001201163"/>
    </source>
</evidence>
<comment type="caution">
    <text evidence="3">The sequence shown here is derived from an EMBL/GenBank/DDBJ whole genome shotgun (WGS) entry which is preliminary data.</text>
</comment>
<evidence type="ECO:0000259" key="2">
    <source>
        <dbReference type="Pfam" id="PF12937"/>
    </source>
</evidence>
<proteinExistence type="predicted"/>
<dbReference type="InterPro" id="IPR036047">
    <property type="entry name" value="F-box-like_dom_sf"/>
</dbReference>
<keyword evidence="4" id="KW-1185">Reference proteome</keyword>
<accession>A0AAD4QEP8</accession>
<dbReference type="SUPFAM" id="SSF52047">
    <property type="entry name" value="RNI-like"/>
    <property type="match status" value="1"/>
</dbReference>
<evidence type="ECO:0000313" key="3">
    <source>
        <dbReference type="EMBL" id="KAH8993961.1"/>
    </source>
</evidence>
<dbReference type="Gene3D" id="1.20.1280.50">
    <property type="match status" value="1"/>
</dbReference>
<dbReference type="InterPro" id="IPR032675">
    <property type="entry name" value="LRR_dom_sf"/>
</dbReference>
<reference evidence="3" key="1">
    <citation type="submission" date="2022-01" db="EMBL/GenBank/DDBJ databases">
        <title>Comparative genomics reveals a dynamic genome evolution in the ectomycorrhizal milk-cap (Lactarius) mushrooms.</title>
        <authorList>
            <consortium name="DOE Joint Genome Institute"/>
            <person name="Lebreton A."/>
            <person name="Tang N."/>
            <person name="Kuo A."/>
            <person name="LaButti K."/>
            <person name="Drula E."/>
            <person name="Barry K."/>
            <person name="Clum A."/>
            <person name="Lipzen A."/>
            <person name="Mousain D."/>
            <person name="Ng V."/>
            <person name="Wang R."/>
            <person name="Wang X."/>
            <person name="Dai Y."/>
            <person name="Henrissat B."/>
            <person name="Grigoriev I.V."/>
            <person name="Guerin-Laguette A."/>
            <person name="Yu F."/>
            <person name="Martin F.M."/>
        </authorList>
    </citation>
    <scope>NUCLEOTIDE SEQUENCE</scope>
    <source>
        <strain evidence="3">QP</strain>
    </source>
</reference>
<evidence type="ECO:0000256" key="1">
    <source>
        <dbReference type="SAM" id="MobiDB-lite"/>
    </source>
</evidence>
<dbReference type="PANTHER" id="PTHR38926">
    <property type="entry name" value="F-BOX DOMAIN CONTAINING PROTEIN, EXPRESSED"/>
    <property type="match status" value="1"/>
</dbReference>
<sequence length="608" mass="67420">MDTSQASSREYQQQAIDAEVKSLEESIRALRRRRNTLAPISALPTEVITVIFSFLRVPVKLLLIALLEVTDPLAWLRVTHVCHHWREIALHQPLFWSHVNFTTFNSAGAAEILARANKVPLYLEARVPIGHWDGARFSAFQKELQACVSHIRHLAISAEYVHLRKTLDELVSSAPTLEYLALCCNKYGRGAIFSRVFVPDILFDGTTPRLSCLELRNCAISWESPLLKGLRNLEIHKPSADARPGLSVWLGALDKMPQLKTLTLHTASPIAPPGSSLPSSVERTVTLPSLTRLNITASVSECGLALAHLDLPALTQLEFKAKSCRRDGTDVQEILPHVARHAHGPQDTQPLQSVVVRSNRTCADMLVWAIPDIDVKLYNPAAFIDAMFSVRVAFSVECEDWSPATHAGVFDAAMAALPMDGLVTLTSQNRTSPLNKQSWLRHAPRWPLLQRVRLATPAAHGFREMLLEENGGRECPLLPLLTKLVLVDTALSARRTLRLCDALMKRVKQGVPLETLELHTRLVTSRAIELLSEIVVDVVSPETNLQTKEQPISTWDSGARGLFVEDDSSGVEDYDEDDSNSGSDDEVLDDWETGGDGGGYGEDEMDYW</sequence>
<name>A0AAD4QEP8_9AGAM</name>
<feature type="region of interest" description="Disordered" evidence="1">
    <location>
        <begin position="565"/>
        <end position="608"/>
    </location>
</feature>
<dbReference type="AlphaFoldDB" id="A0AAD4QEP8"/>
<dbReference type="PANTHER" id="PTHR38926:SF5">
    <property type="entry name" value="F-BOX AND LEUCINE-RICH REPEAT PROTEIN 6"/>
    <property type="match status" value="1"/>
</dbReference>
<feature type="domain" description="F-box" evidence="2">
    <location>
        <begin position="40"/>
        <end position="101"/>
    </location>
</feature>
<dbReference type="InterPro" id="IPR001810">
    <property type="entry name" value="F-box_dom"/>
</dbReference>
<dbReference type="Proteomes" id="UP001201163">
    <property type="component" value="Unassembled WGS sequence"/>
</dbReference>
<protein>
    <recommendedName>
        <fullName evidence="2">F-box domain-containing protein</fullName>
    </recommendedName>
</protein>
<gene>
    <name evidence="3" type="ORF">EDB92DRAFT_1851946</name>
</gene>
<dbReference type="Pfam" id="PF12937">
    <property type="entry name" value="F-box-like"/>
    <property type="match status" value="1"/>
</dbReference>
<dbReference type="Gene3D" id="3.80.10.10">
    <property type="entry name" value="Ribonuclease Inhibitor"/>
    <property type="match status" value="1"/>
</dbReference>
<dbReference type="SUPFAM" id="SSF81383">
    <property type="entry name" value="F-box domain"/>
    <property type="match status" value="1"/>
</dbReference>
<dbReference type="EMBL" id="JAKELL010000016">
    <property type="protein sequence ID" value="KAH8993961.1"/>
    <property type="molecule type" value="Genomic_DNA"/>
</dbReference>
<organism evidence="3 4">
    <name type="scientific">Lactarius akahatsu</name>
    <dbReference type="NCBI Taxonomy" id="416441"/>
    <lineage>
        <taxon>Eukaryota</taxon>
        <taxon>Fungi</taxon>
        <taxon>Dikarya</taxon>
        <taxon>Basidiomycota</taxon>
        <taxon>Agaricomycotina</taxon>
        <taxon>Agaricomycetes</taxon>
        <taxon>Russulales</taxon>
        <taxon>Russulaceae</taxon>
        <taxon>Lactarius</taxon>
    </lineage>
</organism>